<reference evidence="1 2" key="1">
    <citation type="journal article" date="2014" name="Nat. Commun.">
        <title>Multiple recent horizontal transfers of a large genomic region in cheese making fungi.</title>
        <authorList>
            <person name="Cheeseman K."/>
            <person name="Ropars J."/>
            <person name="Renault P."/>
            <person name="Dupont J."/>
            <person name="Gouzy J."/>
            <person name="Branca A."/>
            <person name="Abraham A.L."/>
            <person name="Ceppi M."/>
            <person name="Conseiller E."/>
            <person name="Debuchy R."/>
            <person name="Malagnac F."/>
            <person name="Goarin A."/>
            <person name="Silar P."/>
            <person name="Lacoste S."/>
            <person name="Sallet E."/>
            <person name="Bensimon A."/>
            <person name="Giraud T."/>
            <person name="Brygoo Y."/>
        </authorList>
    </citation>
    <scope>NUCLEOTIDE SEQUENCE [LARGE SCALE GENOMIC DNA]</scope>
    <source>
        <strain evidence="2">FM 013</strain>
    </source>
</reference>
<keyword evidence="2" id="KW-1185">Reference proteome</keyword>
<dbReference type="EMBL" id="HG793195">
    <property type="protein sequence ID" value="CRL30862.1"/>
    <property type="molecule type" value="Genomic_DNA"/>
</dbReference>
<dbReference type="AlphaFoldDB" id="A0A0G4PWM3"/>
<gene>
    <name evidence="1" type="ORF">PCAMFM013_S062g000001</name>
</gene>
<dbReference type="Proteomes" id="UP000053732">
    <property type="component" value="Unassembled WGS sequence"/>
</dbReference>
<protein>
    <submittedName>
        <fullName evidence="1">Str. FM013</fullName>
    </submittedName>
</protein>
<organism evidence="1 2">
    <name type="scientific">Penicillium camemberti (strain FM 013)</name>
    <dbReference type="NCBI Taxonomy" id="1429867"/>
    <lineage>
        <taxon>Eukaryota</taxon>
        <taxon>Fungi</taxon>
        <taxon>Dikarya</taxon>
        <taxon>Ascomycota</taxon>
        <taxon>Pezizomycotina</taxon>
        <taxon>Eurotiomycetes</taxon>
        <taxon>Eurotiomycetidae</taxon>
        <taxon>Eurotiales</taxon>
        <taxon>Aspergillaceae</taxon>
        <taxon>Penicillium</taxon>
    </lineage>
</organism>
<name>A0A0G4PWM3_PENC3</name>
<sequence length="38" mass="4627">MLAARYKRIRRMEDLEEAICRYYQAIETIPYNDPFSLS</sequence>
<evidence type="ECO:0000313" key="2">
    <source>
        <dbReference type="Proteomes" id="UP000053732"/>
    </source>
</evidence>
<evidence type="ECO:0000313" key="1">
    <source>
        <dbReference type="EMBL" id="CRL30862.1"/>
    </source>
</evidence>
<accession>A0A0G4PWM3</accession>
<proteinExistence type="predicted"/>